<gene>
    <name evidence="1" type="ORF">SAMN04488135_11823</name>
</gene>
<protein>
    <submittedName>
        <fullName evidence="1">Uncharacterized protein</fullName>
    </submittedName>
</protein>
<dbReference type="STRING" id="658167.SAMN04488135_11823"/>
<sequence length="69" mass="7819">MYILGVLYRPPGPISCTMNFRTRAFFHSLKTPLRRVNQVNDSVANEIILLNLHNVMSGQAPLGIDSTRY</sequence>
<evidence type="ECO:0000313" key="2">
    <source>
        <dbReference type="Proteomes" id="UP000184226"/>
    </source>
</evidence>
<dbReference type="EMBL" id="FQXE01000018">
    <property type="protein sequence ID" value="SHI27207.1"/>
    <property type="molecule type" value="Genomic_DNA"/>
</dbReference>
<keyword evidence="2" id="KW-1185">Reference proteome</keyword>
<reference evidence="1 2" key="1">
    <citation type="submission" date="2016-11" db="EMBL/GenBank/DDBJ databases">
        <authorList>
            <person name="Jaros S."/>
            <person name="Januszkiewicz K."/>
            <person name="Wedrychowicz H."/>
        </authorList>
    </citation>
    <scope>NUCLEOTIDE SEQUENCE [LARGE SCALE GENOMIC DNA]</scope>
    <source>
        <strain evidence="1 2">CGMCC 1.10190</strain>
    </source>
</reference>
<dbReference type="AlphaFoldDB" id="A0A1M5ZSD3"/>
<dbReference type="Proteomes" id="UP000184226">
    <property type="component" value="Unassembled WGS sequence"/>
</dbReference>
<organism evidence="1 2">
    <name type="scientific">Pollutimonas bauzanensis</name>
    <dbReference type="NCBI Taxonomy" id="658167"/>
    <lineage>
        <taxon>Bacteria</taxon>
        <taxon>Pseudomonadati</taxon>
        <taxon>Pseudomonadota</taxon>
        <taxon>Betaproteobacteria</taxon>
        <taxon>Burkholderiales</taxon>
        <taxon>Alcaligenaceae</taxon>
        <taxon>Pollutimonas</taxon>
    </lineage>
</organism>
<evidence type="ECO:0000313" key="1">
    <source>
        <dbReference type="EMBL" id="SHI27207.1"/>
    </source>
</evidence>
<name>A0A1M5ZSD3_9BURK</name>
<accession>A0A1M5ZSD3</accession>
<proteinExistence type="predicted"/>